<evidence type="ECO:0000256" key="1">
    <source>
        <dbReference type="ARBA" id="ARBA00022737"/>
    </source>
</evidence>
<evidence type="ECO:0000256" key="2">
    <source>
        <dbReference type="ARBA" id="ARBA00023043"/>
    </source>
</evidence>
<dbReference type="SUPFAM" id="SSF47027">
    <property type="entry name" value="Acyl-CoA binding protein"/>
    <property type="match status" value="1"/>
</dbReference>
<organism evidence="7 8">
    <name type="scientific">Papiliotrema laurentii</name>
    <name type="common">Cryptococcus laurentii</name>
    <dbReference type="NCBI Taxonomy" id="5418"/>
    <lineage>
        <taxon>Eukaryota</taxon>
        <taxon>Fungi</taxon>
        <taxon>Dikarya</taxon>
        <taxon>Basidiomycota</taxon>
        <taxon>Agaricomycotina</taxon>
        <taxon>Tremellomycetes</taxon>
        <taxon>Tremellales</taxon>
        <taxon>Rhynchogastremaceae</taxon>
        <taxon>Papiliotrema</taxon>
    </lineage>
</organism>
<dbReference type="PROSITE" id="PS51228">
    <property type="entry name" value="ACB_2"/>
    <property type="match status" value="1"/>
</dbReference>
<accession>A0AAD9CUS9</accession>
<dbReference type="InterPro" id="IPR036770">
    <property type="entry name" value="Ankyrin_rpt-contain_sf"/>
</dbReference>
<dbReference type="Gene3D" id="1.20.80.10">
    <property type="match status" value="1"/>
</dbReference>
<reference evidence="7" key="1">
    <citation type="submission" date="2023-02" db="EMBL/GenBank/DDBJ databases">
        <title>Identification and recombinant expression of a fungal hydrolase from Papiliotrema laurentii that hydrolyzes apple cutin and clears colloidal polyester polyurethane.</title>
        <authorList>
            <consortium name="DOE Joint Genome Institute"/>
            <person name="Roman V.A."/>
            <person name="Bojanowski C."/>
            <person name="Crable B.R."/>
            <person name="Wagner D.N."/>
            <person name="Hung C.S."/>
            <person name="Nadeau L.J."/>
            <person name="Schratz L."/>
            <person name="Haridas S."/>
            <person name="Pangilinan J."/>
            <person name="Lipzen A."/>
            <person name="Na H."/>
            <person name="Yan M."/>
            <person name="Ng V."/>
            <person name="Grigoriev I.V."/>
            <person name="Spatafora J.W."/>
            <person name="Barlow D."/>
            <person name="Biffinger J."/>
            <person name="Kelley-Loughnane N."/>
            <person name="Varaljay V.A."/>
            <person name="Crookes-Goodson W.J."/>
        </authorList>
    </citation>
    <scope>NUCLEOTIDE SEQUENCE</scope>
    <source>
        <strain evidence="7">5307AH</strain>
    </source>
</reference>
<dbReference type="Pfam" id="PF00887">
    <property type="entry name" value="ACBP"/>
    <property type="match status" value="1"/>
</dbReference>
<evidence type="ECO:0000256" key="4">
    <source>
        <dbReference type="PROSITE-ProRule" id="PRU00023"/>
    </source>
</evidence>
<dbReference type="PANTHER" id="PTHR24119:SF0">
    <property type="entry name" value="ACYL-COA-BINDING DOMAIN-CONTAINING PROTEIN 6"/>
    <property type="match status" value="1"/>
</dbReference>
<comment type="caution">
    <text evidence="7">The sequence shown here is derived from an EMBL/GenBank/DDBJ whole genome shotgun (WGS) entry which is preliminary data.</text>
</comment>
<dbReference type="EMBL" id="JAODAN010000008">
    <property type="protein sequence ID" value="KAK1922429.1"/>
    <property type="molecule type" value="Genomic_DNA"/>
</dbReference>
<feature type="repeat" description="ANK" evidence="4">
    <location>
        <begin position="192"/>
        <end position="224"/>
    </location>
</feature>
<keyword evidence="2 4" id="KW-0040">ANK repeat</keyword>
<dbReference type="Pfam" id="PF13857">
    <property type="entry name" value="Ank_5"/>
    <property type="match status" value="1"/>
</dbReference>
<keyword evidence="1" id="KW-0677">Repeat</keyword>
<dbReference type="InterPro" id="IPR035984">
    <property type="entry name" value="Acyl-CoA-binding_sf"/>
</dbReference>
<dbReference type="Gene3D" id="1.25.40.20">
    <property type="entry name" value="Ankyrin repeat-containing domain"/>
    <property type="match status" value="1"/>
</dbReference>
<evidence type="ECO:0000256" key="3">
    <source>
        <dbReference type="ARBA" id="ARBA00023121"/>
    </source>
</evidence>
<dbReference type="SMART" id="SM00248">
    <property type="entry name" value="ANK"/>
    <property type="match status" value="1"/>
</dbReference>
<evidence type="ECO:0000313" key="8">
    <source>
        <dbReference type="Proteomes" id="UP001182556"/>
    </source>
</evidence>
<dbReference type="InterPro" id="IPR014352">
    <property type="entry name" value="FERM/acyl-CoA-bd_prot_sf"/>
</dbReference>
<feature type="region of interest" description="Disordered" evidence="5">
    <location>
        <begin position="114"/>
        <end position="136"/>
    </location>
</feature>
<protein>
    <submittedName>
        <fullName evidence="7">Ankyrin repeat-containing domain protein</fullName>
    </submittedName>
</protein>
<keyword evidence="3" id="KW-0446">Lipid-binding</keyword>
<feature type="domain" description="ACB" evidence="6">
    <location>
        <begin position="13"/>
        <end position="108"/>
    </location>
</feature>
<feature type="compositionally biased region" description="Acidic residues" evidence="5">
    <location>
        <begin position="114"/>
        <end position="124"/>
    </location>
</feature>
<evidence type="ECO:0000256" key="5">
    <source>
        <dbReference type="SAM" id="MobiDB-lite"/>
    </source>
</evidence>
<keyword evidence="8" id="KW-1185">Reference proteome</keyword>
<dbReference type="Proteomes" id="UP001182556">
    <property type="component" value="Unassembled WGS sequence"/>
</dbReference>
<evidence type="ECO:0000259" key="6">
    <source>
        <dbReference type="PROSITE" id="PS51228"/>
    </source>
</evidence>
<dbReference type="GO" id="GO:0000062">
    <property type="term" value="F:fatty-acyl-CoA binding"/>
    <property type="evidence" value="ECO:0007669"/>
    <property type="project" value="InterPro"/>
</dbReference>
<gene>
    <name evidence="7" type="ORF">DB88DRAFT_352310</name>
</gene>
<dbReference type="PROSITE" id="PS50297">
    <property type="entry name" value="ANK_REP_REGION"/>
    <property type="match status" value="1"/>
</dbReference>
<sequence>MPAESIAHAYSPIPEAFQAASSWLSGHTAAASLSTDVKLELYGTYKYVTAGKPTGGRPSIFYPTPRAKYDAWTSAHAKYSSMPEDQGEVKARERYIAIATEVGWRGEGLGGEAEEEIDFEDDSTPAESSKGGMGPRVSVMTSEIQQQPEDAGYSTEDSNRGKIHDAVVDDRIDEVRRILQDDPGSVNETDEMGNTPLHLAVDRGHRDIVTLLLASGADKTLQDEDGQTPLQVAEVLSRSAIAALLQ</sequence>
<evidence type="ECO:0000313" key="7">
    <source>
        <dbReference type="EMBL" id="KAK1922429.1"/>
    </source>
</evidence>
<dbReference type="PROSITE" id="PS50088">
    <property type="entry name" value="ANK_REPEAT"/>
    <property type="match status" value="1"/>
</dbReference>
<dbReference type="InterPro" id="IPR002110">
    <property type="entry name" value="Ankyrin_rpt"/>
</dbReference>
<proteinExistence type="predicted"/>
<dbReference type="SUPFAM" id="SSF48403">
    <property type="entry name" value="Ankyrin repeat"/>
    <property type="match status" value="1"/>
</dbReference>
<name>A0AAD9CUS9_PAPLA</name>
<dbReference type="InterPro" id="IPR000582">
    <property type="entry name" value="Acyl-CoA-binding_protein"/>
</dbReference>
<dbReference type="PANTHER" id="PTHR24119">
    <property type="entry name" value="ACYL-COA-BINDING DOMAIN-CONTAINING PROTEIN 6"/>
    <property type="match status" value="1"/>
</dbReference>
<dbReference type="AlphaFoldDB" id="A0AAD9CUS9"/>